<dbReference type="NCBIfam" id="TIGR02138">
    <property type="entry name" value="phosphate_pstC"/>
    <property type="match status" value="1"/>
</dbReference>
<dbReference type="GO" id="GO:0005886">
    <property type="term" value="C:plasma membrane"/>
    <property type="evidence" value="ECO:0007669"/>
    <property type="project" value="UniProtKB-SubCell"/>
</dbReference>
<dbReference type="EMBL" id="BART01031643">
    <property type="protein sequence ID" value="GAH16361.1"/>
    <property type="molecule type" value="Genomic_DNA"/>
</dbReference>
<dbReference type="Pfam" id="PF00528">
    <property type="entry name" value="BPD_transp_1"/>
    <property type="match status" value="1"/>
</dbReference>
<keyword evidence="6 9" id="KW-0812">Transmembrane</keyword>
<dbReference type="PROSITE" id="PS50928">
    <property type="entry name" value="ABC_TM1"/>
    <property type="match status" value="1"/>
</dbReference>
<evidence type="ECO:0000256" key="8">
    <source>
        <dbReference type="ARBA" id="ARBA00023136"/>
    </source>
</evidence>
<dbReference type="Gene3D" id="1.10.3720.10">
    <property type="entry name" value="MetI-like"/>
    <property type="match status" value="1"/>
</dbReference>
<evidence type="ECO:0000256" key="7">
    <source>
        <dbReference type="ARBA" id="ARBA00022989"/>
    </source>
</evidence>
<dbReference type="SUPFAM" id="SSF161098">
    <property type="entry name" value="MetI-like"/>
    <property type="match status" value="1"/>
</dbReference>
<dbReference type="GO" id="GO:0005315">
    <property type="term" value="F:phosphate transmembrane transporter activity"/>
    <property type="evidence" value="ECO:0007669"/>
    <property type="project" value="InterPro"/>
</dbReference>
<reference evidence="11" key="1">
    <citation type="journal article" date="2014" name="Front. Microbiol.">
        <title>High frequency of phylogenetically diverse reductive dehalogenase-homologous genes in deep subseafloor sedimentary metagenomes.</title>
        <authorList>
            <person name="Kawai M."/>
            <person name="Futagami T."/>
            <person name="Toyoda A."/>
            <person name="Takaki Y."/>
            <person name="Nishi S."/>
            <person name="Hori S."/>
            <person name="Arai W."/>
            <person name="Tsubouchi T."/>
            <person name="Morono Y."/>
            <person name="Uchiyama I."/>
            <person name="Ito T."/>
            <person name="Fujiyama A."/>
            <person name="Inagaki F."/>
            <person name="Takami H."/>
        </authorList>
    </citation>
    <scope>NUCLEOTIDE SEQUENCE</scope>
    <source>
        <strain evidence="11">Expedition CK06-06</strain>
    </source>
</reference>
<keyword evidence="5" id="KW-0592">Phosphate transport</keyword>
<proteinExistence type="inferred from homology"/>
<comment type="caution">
    <text evidence="11">The sequence shown here is derived from an EMBL/GenBank/DDBJ whole genome shotgun (WGS) entry which is preliminary data.</text>
</comment>
<dbReference type="PANTHER" id="PTHR30425">
    <property type="entry name" value="PHOSPHATE TRANSPORT SYSTEM PERMEASE PROTEIN PST"/>
    <property type="match status" value="1"/>
</dbReference>
<keyword evidence="4" id="KW-1003">Cell membrane</keyword>
<organism evidence="11">
    <name type="scientific">marine sediment metagenome</name>
    <dbReference type="NCBI Taxonomy" id="412755"/>
    <lineage>
        <taxon>unclassified sequences</taxon>
        <taxon>metagenomes</taxon>
        <taxon>ecological metagenomes</taxon>
    </lineage>
</organism>
<dbReference type="GO" id="GO:0006817">
    <property type="term" value="P:phosphate ion transport"/>
    <property type="evidence" value="ECO:0007669"/>
    <property type="project" value="UniProtKB-KW"/>
</dbReference>
<name>X1D6J3_9ZZZZ</name>
<feature type="non-terminal residue" evidence="11">
    <location>
        <position position="1"/>
    </location>
</feature>
<comment type="subcellular location">
    <subcellularLocation>
        <location evidence="1">Cell membrane</location>
        <topology evidence="1">Multi-pass membrane protein</topology>
    </subcellularLocation>
</comment>
<evidence type="ECO:0000256" key="2">
    <source>
        <dbReference type="ARBA" id="ARBA00007069"/>
    </source>
</evidence>
<evidence type="ECO:0000259" key="10">
    <source>
        <dbReference type="PROSITE" id="PS50928"/>
    </source>
</evidence>
<accession>X1D6J3</accession>
<dbReference type="InterPro" id="IPR011864">
    <property type="entry name" value="Phosphate_PstC"/>
</dbReference>
<evidence type="ECO:0000256" key="1">
    <source>
        <dbReference type="ARBA" id="ARBA00004651"/>
    </source>
</evidence>
<protein>
    <recommendedName>
        <fullName evidence="10">ABC transmembrane type-1 domain-containing protein</fullName>
    </recommendedName>
</protein>
<dbReference type="AlphaFoldDB" id="X1D6J3"/>
<keyword evidence="7 9" id="KW-1133">Transmembrane helix</keyword>
<evidence type="ECO:0000256" key="3">
    <source>
        <dbReference type="ARBA" id="ARBA00022448"/>
    </source>
</evidence>
<evidence type="ECO:0000256" key="9">
    <source>
        <dbReference type="SAM" id="Phobius"/>
    </source>
</evidence>
<feature type="transmembrane region" description="Helical" evidence="9">
    <location>
        <begin position="61"/>
        <end position="84"/>
    </location>
</feature>
<dbReference type="InterPro" id="IPR035906">
    <property type="entry name" value="MetI-like_sf"/>
</dbReference>
<dbReference type="CDD" id="cd06261">
    <property type="entry name" value="TM_PBP2"/>
    <property type="match status" value="1"/>
</dbReference>
<dbReference type="PANTHER" id="PTHR30425:SF1">
    <property type="entry name" value="PHOSPHATE TRANSPORT SYSTEM PERMEASE PROTEIN PSTC"/>
    <property type="match status" value="1"/>
</dbReference>
<feature type="transmembrane region" description="Helical" evidence="9">
    <location>
        <begin position="150"/>
        <end position="168"/>
    </location>
</feature>
<dbReference type="InterPro" id="IPR000515">
    <property type="entry name" value="MetI-like"/>
</dbReference>
<evidence type="ECO:0000313" key="11">
    <source>
        <dbReference type="EMBL" id="GAH16361.1"/>
    </source>
</evidence>
<feature type="transmembrane region" description="Helical" evidence="9">
    <location>
        <begin position="180"/>
        <end position="196"/>
    </location>
</feature>
<keyword evidence="3" id="KW-0813">Transport</keyword>
<keyword evidence="8 9" id="KW-0472">Membrane</keyword>
<comment type="similarity">
    <text evidence="2">Belongs to the binding-protein-dependent transport system permease family. CysTW subfamily.</text>
</comment>
<dbReference type="InterPro" id="IPR051124">
    <property type="entry name" value="Phosphate_Transport_Permease"/>
</dbReference>
<feature type="transmembrane region" description="Helical" evidence="9">
    <location>
        <begin position="202"/>
        <end position="222"/>
    </location>
</feature>
<evidence type="ECO:0000256" key="5">
    <source>
        <dbReference type="ARBA" id="ARBA00022592"/>
    </source>
</evidence>
<feature type="domain" description="ABC transmembrane type-1" evidence="10">
    <location>
        <begin position="1"/>
        <end position="199"/>
    </location>
</feature>
<gene>
    <name evidence="11" type="ORF">S01H4_54917</name>
</gene>
<evidence type="ECO:0000256" key="6">
    <source>
        <dbReference type="ARBA" id="ARBA00022692"/>
    </source>
</evidence>
<sequence length="229" mass="24584">PLGLGTAIFIAEIAPPRISRFLKGAVEILSGIPSVVYGFFGIIVLNQFIRIFFNIPSGNTWLSGSIILAIMCLPTIVSVSEDAISAVPNHYREASLAIGATKWQTIIKVVLPISLSGIMTAIILGIGRALGETMAILMVTGNCAIIPDPITNIFSSIMTITASIGLEMGETPAGSIHREALFALGIILFLITLALNQPIHALIIKIITIVTIEYVMMCLFLFKICFNLK</sequence>
<feature type="transmembrane region" description="Helical" evidence="9">
    <location>
        <begin position="28"/>
        <end position="49"/>
    </location>
</feature>
<evidence type="ECO:0000256" key="4">
    <source>
        <dbReference type="ARBA" id="ARBA00022475"/>
    </source>
</evidence>
<feature type="transmembrane region" description="Helical" evidence="9">
    <location>
        <begin position="105"/>
        <end position="130"/>
    </location>
</feature>